<sequence length="48" mass="5605">MALYETFEQLFWLYPSYERAMPLVGCGWFCLLDGSYQTGHVAVGERLR</sequence>
<dbReference type="AlphaFoldDB" id="A0A484H7R9"/>
<organism evidence="1">
    <name type="scientific">invertebrate metagenome</name>
    <dbReference type="NCBI Taxonomy" id="1711999"/>
    <lineage>
        <taxon>unclassified sequences</taxon>
        <taxon>metagenomes</taxon>
        <taxon>organismal metagenomes</taxon>
    </lineage>
</organism>
<name>A0A484H7R9_9ZZZZ</name>
<dbReference type="EMBL" id="LR026963">
    <property type="protein sequence ID" value="VBB69804.1"/>
    <property type="molecule type" value="Genomic_DNA"/>
</dbReference>
<accession>A0A484H7R9</accession>
<gene>
    <name evidence="1" type="ORF">RIEGSTA812A_PEG_1277</name>
</gene>
<proteinExistence type="predicted"/>
<reference evidence="1" key="1">
    <citation type="submission" date="2018-10" db="EMBL/GenBank/DDBJ databases">
        <authorList>
            <person name="Gruber-Vodicka H."/>
            <person name="Jaeckle O."/>
        </authorList>
    </citation>
    <scope>NUCLEOTIDE SEQUENCE</scope>
</reference>
<protein>
    <submittedName>
        <fullName evidence="1">Uncharacterized protein</fullName>
    </submittedName>
</protein>
<evidence type="ECO:0000313" key="1">
    <source>
        <dbReference type="EMBL" id="VBB69804.1"/>
    </source>
</evidence>